<feature type="signal peptide" evidence="1">
    <location>
        <begin position="1"/>
        <end position="26"/>
    </location>
</feature>
<feature type="chain" id="PRO_5045382177" description="Rap1a immunity protein domain-containing protein" evidence="1">
    <location>
        <begin position="27"/>
        <end position="132"/>
    </location>
</feature>
<feature type="domain" description="Rap1a immunity protein" evidence="2">
    <location>
        <begin position="36"/>
        <end position="131"/>
    </location>
</feature>
<dbReference type="RefSeq" id="WP_168665742.1">
    <property type="nucleotide sequence ID" value="NZ_JAAXKX010000001.1"/>
</dbReference>
<comment type="caution">
    <text evidence="3">The sequence shown here is derived from an EMBL/GenBank/DDBJ whole genome shotgun (WGS) entry which is preliminary data.</text>
</comment>
<organism evidence="3 4">
    <name type="scientific">Marichromatium bheemlicum</name>
    <dbReference type="NCBI Taxonomy" id="365339"/>
    <lineage>
        <taxon>Bacteria</taxon>
        <taxon>Pseudomonadati</taxon>
        <taxon>Pseudomonadota</taxon>
        <taxon>Gammaproteobacteria</taxon>
        <taxon>Chromatiales</taxon>
        <taxon>Chromatiaceae</taxon>
        <taxon>Marichromatium</taxon>
    </lineage>
</organism>
<name>A0ABX1I440_9GAMM</name>
<proteinExistence type="predicted"/>
<dbReference type="Pfam" id="PF18602">
    <property type="entry name" value="Rap1a"/>
    <property type="match status" value="1"/>
</dbReference>
<accession>A0ABX1I440</accession>
<reference evidence="3 4" key="1">
    <citation type="submission" date="2020-04" db="EMBL/GenBank/DDBJ databases">
        <title>Draft Whole-Genome sequence of Marichromatium bheemlicum DSM 18632, type strain.</title>
        <authorList>
            <person name="Kyndt J.A."/>
            <person name="Meyer T.E."/>
        </authorList>
    </citation>
    <scope>NUCLEOTIDE SEQUENCE [LARGE SCALE GENOMIC DNA]</scope>
    <source>
        <strain evidence="3 4">DSM 18632</strain>
    </source>
</reference>
<evidence type="ECO:0000259" key="2">
    <source>
        <dbReference type="Pfam" id="PF18602"/>
    </source>
</evidence>
<evidence type="ECO:0000256" key="1">
    <source>
        <dbReference type="SAM" id="SignalP"/>
    </source>
</evidence>
<protein>
    <recommendedName>
        <fullName evidence="2">Rap1a immunity protein domain-containing protein</fullName>
    </recommendedName>
</protein>
<evidence type="ECO:0000313" key="3">
    <source>
        <dbReference type="EMBL" id="NKN31831.1"/>
    </source>
</evidence>
<gene>
    <name evidence="3" type="ORF">HF203_01140</name>
</gene>
<dbReference type="Proteomes" id="UP000740754">
    <property type="component" value="Unassembled WGS sequence"/>
</dbReference>
<keyword evidence="1" id="KW-0732">Signal</keyword>
<evidence type="ECO:0000313" key="4">
    <source>
        <dbReference type="Proteomes" id="UP000740754"/>
    </source>
</evidence>
<keyword evidence="4" id="KW-1185">Reference proteome</keyword>
<sequence length="132" mass="14678">MRQTRLFKRWWFGAAVLALWSVPALALERQDFDFETTRNLYNICMVPAGEAPAMTTGVVCRGFIAATMQYHDAVSAHEALERLVCYPPTATLADAQAAFLDWAGDHASERTLMDEAPVKGVVRALAARYPCR</sequence>
<dbReference type="InterPro" id="IPR041238">
    <property type="entry name" value="Rap1a"/>
</dbReference>
<dbReference type="EMBL" id="JAAXKX010000001">
    <property type="protein sequence ID" value="NKN31831.1"/>
    <property type="molecule type" value="Genomic_DNA"/>
</dbReference>